<gene>
    <name evidence="1" type="ORF">SAMN04487904_101464</name>
</gene>
<evidence type="ECO:0000313" key="2">
    <source>
        <dbReference type="Proteomes" id="UP000199165"/>
    </source>
</evidence>
<accession>A0A1I6XD41</accession>
<protein>
    <recommendedName>
        <fullName evidence="3">Enediyne biosynthesis protein</fullName>
    </recommendedName>
</protein>
<name>A0A1I6XD41_9ACTN</name>
<evidence type="ECO:0008006" key="3">
    <source>
        <dbReference type="Google" id="ProtNLM"/>
    </source>
</evidence>
<dbReference type="STRING" id="995060.SAMN04487904_101464"/>
<dbReference type="InterPro" id="IPR012964">
    <property type="entry name" value="DUF1702"/>
</dbReference>
<dbReference type="Pfam" id="PF08012">
    <property type="entry name" value="DUF1702"/>
    <property type="match status" value="1"/>
</dbReference>
<dbReference type="AlphaFoldDB" id="A0A1I6XD41"/>
<dbReference type="EMBL" id="FPAT01000001">
    <property type="protein sequence ID" value="SFT36021.1"/>
    <property type="molecule type" value="Genomic_DNA"/>
</dbReference>
<keyword evidence="2" id="KW-1185">Reference proteome</keyword>
<sequence>MSTVLGALRKSVLAPRLAEVTFRGRDFPVASAGDFERLEAVPQTVVCGFEWALETSDLWEIERRLNMVDGELRGFAYEGATMAYTLLDAMPGGRSDRTKALLRGPGHRHVFLTYIGIGFAMARLPRRLWKNVVPDLDGSPYHPTMSWLAVDGYGFDRAYFDTHRWVDQQWVPAPYAWEGLPEYFLRAVDQGIGRALWFIHGGRIAAVVAAVRRFAEHRQADLWSGVGLAATFAGGAENLTDLLDAAGRHDVELALGAVFTAKARSYSEYIPDHSSKGVRALTGLSVAEAVGLADSTVVEEHVSTRLPAYEVWRDRIRAGFTSR</sequence>
<proteinExistence type="predicted"/>
<evidence type="ECO:0000313" key="1">
    <source>
        <dbReference type="EMBL" id="SFT36021.1"/>
    </source>
</evidence>
<dbReference type="Proteomes" id="UP000199165">
    <property type="component" value="Unassembled WGS sequence"/>
</dbReference>
<dbReference type="RefSeq" id="WP_092973190.1">
    <property type="nucleotide sequence ID" value="NZ_FPAT01000001.1"/>
</dbReference>
<reference evidence="2" key="1">
    <citation type="submission" date="2016-10" db="EMBL/GenBank/DDBJ databases">
        <authorList>
            <person name="Varghese N."/>
            <person name="Submissions S."/>
        </authorList>
    </citation>
    <scope>NUCLEOTIDE SEQUENCE [LARGE SCALE GENOMIC DNA]</scope>
    <source>
        <strain evidence="2">DSM 45501</strain>
    </source>
</reference>
<organism evidence="1 2">
    <name type="scientific">Actinopolyspora righensis</name>
    <dbReference type="NCBI Taxonomy" id="995060"/>
    <lineage>
        <taxon>Bacteria</taxon>
        <taxon>Bacillati</taxon>
        <taxon>Actinomycetota</taxon>
        <taxon>Actinomycetes</taxon>
        <taxon>Actinopolysporales</taxon>
        <taxon>Actinopolysporaceae</taxon>
        <taxon>Actinopolyspora</taxon>
        <taxon>Actinopolyspora alba group</taxon>
    </lineage>
</organism>